<evidence type="ECO:0000313" key="4">
    <source>
        <dbReference type="RefSeq" id="XP_025417619.1"/>
    </source>
</evidence>
<dbReference type="GeneID" id="112688573"/>
<feature type="signal peptide" evidence="2">
    <location>
        <begin position="1"/>
        <end position="15"/>
    </location>
</feature>
<organism evidence="3 4">
    <name type="scientific">Sipha flava</name>
    <name type="common">yellow sugarcane aphid</name>
    <dbReference type="NCBI Taxonomy" id="143950"/>
    <lineage>
        <taxon>Eukaryota</taxon>
        <taxon>Metazoa</taxon>
        <taxon>Ecdysozoa</taxon>
        <taxon>Arthropoda</taxon>
        <taxon>Hexapoda</taxon>
        <taxon>Insecta</taxon>
        <taxon>Pterygota</taxon>
        <taxon>Neoptera</taxon>
        <taxon>Paraneoptera</taxon>
        <taxon>Hemiptera</taxon>
        <taxon>Sternorrhyncha</taxon>
        <taxon>Aphidomorpha</taxon>
        <taxon>Aphidoidea</taxon>
        <taxon>Aphididae</taxon>
        <taxon>Sipha</taxon>
    </lineage>
</organism>
<dbReference type="AlphaFoldDB" id="A0A8B8G309"/>
<dbReference type="RefSeq" id="XP_025417619.1">
    <property type="nucleotide sequence ID" value="XM_025561834.1"/>
</dbReference>
<evidence type="ECO:0000256" key="2">
    <source>
        <dbReference type="SAM" id="SignalP"/>
    </source>
</evidence>
<feature type="region of interest" description="Disordered" evidence="1">
    <location>
        <begin position="78"/>
        <end position="110"/>
    </location>
</feature>
<keyword evidence="2" id="KW-0732">Signal</keyword>
<evidence type="ECO:0000313" key="3">
    <source>
        <dbReference type="Proteomes" id="UP000694846"/>
    </source>
</evidence>
<gene>
    <name evidence="4" type="primary">LOC112688573</name>
</gene>
<proteinExistence type="predicted"/>
<dbReference type="Proteomes" id="UP000694846">
    <property type="component" value="Unplaced"/>
</dbReference>
<keyword evidence="3" id="KW-1185">Reference proteome</keyword>
<reference evidence="4" key="1">
    <citation type="submission" date="2025-08" db="UniProtKB">
        <authorList>
            <consortium name="RefSeq"/>
        </authorList>
    </citation>
    <scope>IDENTIFICATION</scope>
    <source>
        <tissue evidence="4">Whole body</tissue>
    </source>
</reference>
<evidence type="ECO:0000256" key="1">
    <source>
        <dbReference type="SAM" id="MobiDB-lite"/>
    </source>
</evidence>
<protein>
    <submittedName>
        <fullName evidence="4">Uncharacterized protein LOC112688573</fullName>
    </submittedName>
</protein>
<feature type="chain" id="PRO_5034191815" evidence="2">
    <location>
        <begin position="16"/>
        <end position="123"/>
    </location>
</feature>
<accession>A0A8B8G309</accession>
<name>A0A8B8G309_9HEMI</name>
<sequence>MIAVIIVGLSTMVNAVRKTNEEQRTRSKCRCRDSSAYPVIIHPLYVSCRISVARRLIHILFRPGRGSTILFAKRDRTRELTSSHAKTRRSKPQNTSEHRTPSGSLKSFPRFREVEVEQKFRKW</sequence>